<evidence type="ECO:0000256" key="8">
    <source>
        <dbReference type="ARBA" id="ARBA00023209"/>
    </source>
</evidence>
<dbReference type="Gene3D" id="1.20.1090.10">
    <property type="entry name" value="Dehydroquinate synthase-like - alpha domain"/>
    <property type="match status" value="1"/>
</dbReference>
<evidence type="ECO:0000256" key="1">
    <source>
        <dbReference type="ARBA" id="ARBA00022490"/>
    </source>
</evidence>
<evidence type="ECO:0000256" key="9">
    <source>
        <dbReference type="ARBA" id="ARBA00023264"/>
    </source>
</evidence>
<gene>
    <name evidence="10" type="primary">egsA_1</name>
    <name evidence="10" type="ORF">OJF2_68710</name>
</gene>
<proteinExistence type="predicted"/>
<evidence type="ECO:0000256" key="3">
    <source>
        <dbReference type="ARBA" id="ARBA00022723"/>
    </source>
</evidence>
<dbReference type="PANTHER" id="PTHR43616:SF5">
    <property type="entry name" value="GLYCEROL DEHYDROGENASE 1"/>
    <property type="match status" value="1"/>
</dbReference>
<accession>A0A5B9WCQ0</accession>
<evidence type="ECO:0000256" key="6">
    <source>
        <dbReference type="ARBA" id="ARBA00023027"/>
    </source>
</evidence>
<keyword evidence="2" id="KW-0444">Lipid biosynthesis</keyword>
<dbReference type="AlphaFoldDB" id="A0A5B9WCQ0"/>
<keyword evidence="11" id="KW-1185">Reference proteome</keyword>
<dbReference type="GO" id="GO:0050492">
    <property type="term" value="F:glycerol-1-phosphate dehydrogenase [NAD(P)+] activity"/>
    <property type="evidence" value="ECO:0007669"/>
    <property type="project" value="UniProtKB-EC"/>
</dbReference>
<dbReference type="InterPro" id="IPR032837">
    <property type="entry name" value="G1PDH"/>
</dbReference>
<evidence type="ECO:0000256" key="2">
    <source>
        <dbReference type="ARBA" id="ARBA00022516"/>
    </source>
</evidence>
<keyword evidence="6" id="KW-0520">NAD</keyword>
<dbReference type="PANTHER" id="PTHR43616">
    <property type="entry name" value="GLYCEROL DEHYDROGENASE"/>
    <property type="match status" value="1"/>
</dbReference>
<dbReference type="CDD" id="cd08175">
    <property type="entry name" value="G1PDH"/>
    <property type="match status" value="1"/>
</dbReference>
<evidence type="ECO:0000256" key="4">
    <source>
        <dbReference type="ARBA" id="ARBA00022857"/>
    </source>
</evidence>
<evidence type="ECO:0000256" key="7">
    <source>
        <dbReference type="ARBA" id="ARBA00023098"/>
    </source>
</evidence>
<keyword evidence="5 10" id="KW-0560">Oxidoreductase</keyword>
<dbReference type="Gene3D" id="3.40.50.1970">
    <property type="match status" value="1"/>
</dbReference>
<name>A0A5B9WCQ0_9BACT</name>
<dbReference type="GO" id="GO:0046872">
    <property type="term" value="F:metal ion binding"/>
    <property type="evidence" value="ECO:0007669"/>
    <property type="project" value="UniProtKB-KW"/>
</dbReference>
<organism evidence="10 11">
    <name type="scientific">Aquisphaera giovannonii</name>
    <dbReference type="NCBI Taxonomy" id="406548"/>
    <lineage>
        <taxon>Bacteria</taxon>
        <taxon>Pseudomonadati</taxon>
        <taxon>Planctomycetota</taxon>
        <taxon>Planctomycetia</taxon>
        <taxon>Isosphaerales</taxon>
        <taxon>Isosphaeraceae</taxon>
        <taxon>Aquisphaera</taxon>
    </lineage>
</organism>
<dbReference type="RefSeq" id="WP_148597731.1">
    <property type="nucleotide sequence ID" value="NZ_CP042997.1"/>
</dbReference>
<keyword evidence="1" id="KW-0963">Cytoplasm</keyword>
<keyword evidence="3" id="KW-0479">Metal-binding</keyword>
<evidence type="ECO:0000313" key="10">
    <source>
        <dbReference type="EMBL" id="QEH38273.1"/>
    </source>
</evidence>
<keyword evidence="7" id="KW-0443">Lipid metabolism</keyword>
<reference evidence="10 11" key="1">
    <citation type="submission" date="2019-08" db="EMBL/GenBank/DDBJ databases">
        <title>Deep-cultivation of Planctomycetes and their phenomic and genomic characterization uncovers novel biology.</title>
        <authorList>
            <person name="Wiegand S."/>
            <person name="Jogler M."/>
            <person name="Boedeker C."/>
            <person name="Pinto D."/>
            <person name="Vollmers J."/>
            <person name="Rivas-Marin E."/>
            <person name="Kohn T."/>
            <person name="Peeters S.H."/>
            <person name="Heuer A."/>
            <person name="Rast P."/>
            <person name="Oberbeckmann S."/>
            <person name="Bunk B."/>
            <person name="Jeske O."/>
            <person name="Meyerdierks A."/>
            <person name="Storesund J.E."/>
            <person name="Kallscheuer N."/>
            <person name="Luecker S."/>
            <person name="Lage O.M."/>
            <person name="Pohl T."/>
            <person name="Merkel B.J."/>
            <person name="Hornburger P."/>
            <person name="Mueller R.-W."/>
            <person name="Bruemmer F."/>
            <person name="Labrenz M."/>
            <person name="Spormann A.M."/>
            <person name="Op den Camp H."/>
            <person name="Overmann J."/>
            <person name="Amann R."/>
            <person name="Jetten M.S.M."/>
            <person name="Mascher T."/>
            <person name="Medema M.H."/>
            <person name="Devos D.P."/>
            <person name="Kaster A.-K."/>
            <person name="Ovreas L."/>
            <person name="Rohde M."/>
            <person name="Galperin M.Y."/>
            <person name="Jogler C."/>
        </authorList>
    </citation>
    <scope>NUCLEOTIDE SEQUENCE [LARGE SCALE GENOMIC DNA]</scope>
    <source>
        <strain evidence="10 11">OJF2</strain>
    </source>
</reference>
<keyword evidence="8" id="KW-0594">Phospholipid biosynthesis</keyword>
<dbReference type="EC" id="1.1.1.261" evidence="10"/>
<dbReference type="OrthoDB" id="9763580at2"/>
<evidence type="ECO:0000256" key="5">
    <source>
        <dbReference type="ARBA" id="ARBA00023002"/>
    </source>
</evidence>
<keyword evidence="9" id="KW-1208">Phospholipid metabolism</keyword>
<dbReference type="Pfam" id="PF13685">
    <property type="entry name" value="Fe-ADH_2"/>
    <property type="match status" value="1"/>
</dbReference>
<dbReference type="InterPro" id="IPR016205">
    <property type="entry name" value="Glycerol_DH"/>
</dbReference>
<dbReference type="GO" id="GO:0008654">
    <property type="term" value="P:phospholipid biosynthetic process"/>
    <property type="evidence" value="ECO:0007669"/>
    <property type="project" value="UniProtKB-KW"/>
</dbReference>
<protein>
    <submittedName>
        <fullName evidence="10">Glycerol-1-phosphate dehydrogenase [NAD(P)+]</fullName>
        <ecNumber evidence="10">1.1.1.261</ecNumber>
    </submittedName>
</protein>
<dbReference type="KEGG" id="agv:OJF2_68710"/>
<dbReference type="SUPFAM" id="SSF56796">
    <property type="entry name" value="Dehydroquinate synthase-like"/>
    <property type="match status" value="1"/>
</dbReference>
<keyword evidence="4" id="KW-0521">NADP</keyword>
<evidence type="ECO:0000313" key="11">
    <source>
        <dbReference type="Proteomes" id="UP000324233"/>
    </source>
</evidence>
<sequence>MSGLDEALNHAEICARETRRLVIEAGARHRAAEAFAGLFAGEQAVVVADERTFEAAGREVFEGFRRAGRPASGPVLFPPDIVAEDARVLELQSALEGLPGIPVVVGSGTLNDLTKLASHRLGRPYMVVATAASMDGYTAFGASILHEGSKQTFACPAPVAVLADLDVIARAPREMNAAGYADLLAKNVAGADWILADAAGVEPIDGRVWEMVHGPFRSWVESPAGIARGEPPALGRLVLGLMTTGLAMQEARSSRPASGAEHQFSHLWDMQHHIHGGSAPSHGFKVGIGTLASLALHEDLLGRDLQDLDVDRAVGRWPTLGQIEERIGVVLGTGSLGAKAVEEARAKYPTREQLRSQLASACNGWPASRARLARHLIPARDARDMLRAAGCPTEPEQIGIDRDRLRASFEQASYIRRRFTILDLMQRLNLMAPAMERLFGPEGAWPVQD</sequence>
<dbReference type="EMBL" id="CP042997">
    <property type="protein sequence ID" value="QEH38273.1"/>
    <property type="molecule type" value="Genomic_DNA"/>
</dbReference>
<dbReference type="Proteomes" id="UP000324233">
    <property type="component" value="Chromosome"/>
</dbReference>